<dbReference type="InterPro" id="IPR028098">
    <property type="entry name" value="Glyco_trans_4-like_N"/>
</dbReference>
<reference evidence="4" key="1">
    <citation type="submission" date="2016-10" db="EMBL/GenBank/DDBJ databases">
        <authorList>
            <person name="Varghese N."/>
            <person name="Submissions S."/>
        </authorList>
    </citation>
    <scope>NUCLEOTIDE SEQUENCE [LARGE SCALE GENOMIC DNA]</scope>
    <source>
        <strain evidence="4">S7</strain>
    </source>
</reference>
<dbReference type="GO" id="GO:0016757">
    <property type="term" value="F:glycosyltransferase activity"/>
    <property type="evidence" value="ECO:0007669"/>
    <property type="project" value="InterPro"/>
</dbReference>
<dbReference type="PANTHER" id="PTHR12526:SF638">
    <property type="entry name" value="SPORE COAT PROTEIN SA"/>
    <property type="match status" value="1"/>
</dbReference>
<evidence type="ECO:0000313" key="3">
    <source>
        <dbReference type="EMBL" id="SFQ36067.1"/>
    </source>
</evidence>
<dbReference type="PANTHER" id="PTHR12526">
    <property type="entry name" value="GLYCOSYLTRANSFERASE"/>
    <property type="match status" value="1"/>
</dbReference>
<dbReference type="SUPFAM" id="SSF53756">
    <property type="entry name" value="UDP-Glycosyltransferase/glycogen phosphorylase"/>
    <property type="match status" value="1"/>
</dbReference>
<accession>A0A1I5XWG4</accession>
<protein>
    <submittedName>
        <fullName evidence="3">Glycosyltransferase involved in cell wall bisynthesis</fullName>
    </submittedName>
</protein>
<keyword evidence="4" id="KW-1185">Reference proteome</keyword>
<proteinExistence type="predicted"/>
<evidence type="ECO:0000313" key="4">
    <source>
        <dbReference type="Proteomes" id="UP000198892"/>
    </source>
</evidence>
<name>A0A1I5XWG4_9BACI</name>
<dbReference type="Proteomes" id="UP000198892">
    <property type="component" value="Unassembled WGS sequence"/>
</dbReference>
<evidence type="ECO:0000259" key="2">
    <source>
        <dbReference type="Pfam" id="PF13477"/>
    </source>
</evidence>
<keyword evidence="3" id="KW-0808">Transferase</keyword>
<dbReference type="EMBL" id="FOXD01000032">
    <property type="protein sequence ID" value="SFQ36067.1"/>
    <property type="molecule type" value="Genomic_DNA"/>
</dbReference>
<dbReference type="Gene3D" id="3.40.50.2000">
    <property type="entry name" value="Glycogen Phosphorylase B"/>
    <property type="match status" value="2"/>
</dbReference>
<dbReference type="InterPro" id="IPR001296">
    <property type="entry name" value="Glyco_trans_1"/>
</dbReference>
<dbReference type="Pfam" id="PF13477">
    <property type="entry name" value="Glyco_trans_4_2"/>
    <property type="match status" value="1"/>
</dbReference>
<feature type="domain" description="Glycosyl transferase family 1" evidence="1">
    <location>
        <begin position="170"/>
        <end position="338"/>
    </location>
</feature>
<gene>
    <name evidence="3" type="ORF">SAMN05518683_1329</name>
</gene>
<dbReference type="RefSeq" id="WP_093339412.1">
    <property type="nucleotide sequence ID" value="NZ_FOXD01000032.1"/>
</dbReference>
<sequence length="368" mass="41128">MKICFLAGASSIHTVRWVNAMAERGHEVFLITMHPPELDKIDAAVKLYLLRFKSTIGYYINDYKVKRLLRRIKPDLVNTHYASGYGTISRFVHYYPTLLSVWGSDVYDFPYQSQTKKTILVKNLKAATQIASTSWAMKKQTETLLDPELPIEVTPFGIDTDVFKPAAEKANDNIVTIGTVKKLEEKYGGRYILYSAAQLIERLKKDANDNIADKIRVLIVGDGSQEQELKKLAQTLGIDNITSFTGAVPHYEVPNYLNELDIYCAPSTNESFGVAVIEASACGVPVIVSDVGGLPEVVQNGDTGYVIPSKDTQALAEKLELLTGNGELRKSLGENGRQHVVKYYNWEDNVTKMENVYKNLMNKTVGFE</sequence>
<feature type="domain" description="Glycosyltransferase subfamily 4-like N-terminal" evidence="2">
    <location>
        <begin position="2"/>
        <end position="134"/>
    </location>
</feature>
<dbReference type="Pfam" id="PF00534">
    <property type="entry name" value="Glycos_transf_1"/>
    <property type="match status" value="1"/>
</dbReference>
<dbReference type="OrthoDB" id="158463at2"/>
<dbReference type="AlphaFoldDB" id="A0A1I5XWG4"/>
<organism evidence="3 4">
    <name type="scientific">Salibacterium halotolerans</name>
    <dbReference type="NCBI Taxonomy" id="1884432"/>
    <lineage>
        <taxon>Bacteria</taxon>
        <taxon>Bacillati</taxon>
        <taxon>Bacillota</taxon>
        <taxon>Bacilli</taxon>
        <taxon>Bacillales</taxon>
        <taxon>Bacillaceae</taxon>
    </lineage>
</organism>
<evidence type="ECO:0000259" key="1">
    <source>
        <dbReference type="Pfam" id="PF00534"/>
    </source>
</evidence>
<dbReference type="STRING" id="1884432.SAMN05518683_1329"/>